<accession>A0ABV4WVB6</accession>
<organism evidence="1 2">
    <name type="scientific">Floridaenema evergladense BLCC-F167</name>
    <dbReference type="NCBI Taxonomy" id="3153639"/>
    <lineage>
        <taxon>Bacteria</taxon>
        <taxon>Bacillati</taxon>
        <taxon>Cyanobacteriota</taxon>
        <taxon>Cyanophyceae</taxon>
        <taxon>Oscillatoriophycideae</taxon>
        <taxon>Aerosakkonematales</taxon>
        <taxon>Aerosakkonemataceae</taxon>
        <taxon>Floridanema</taxon>
        <taxon>Floridanema evergladense</taxon>
    </lineage>
</organism>
<dbReference type="RefSeq" id="WP_413281334.1">
    <property type="nucleotide sequence ID" value="NZ_JBHFNT010000289.1"/>
</dbReference>
<dbReference type="EMBL" id="JBHFNT010000289">
    <property type="protein sequence ID" value="MFB2839045.1"/>
    <property type="molecule type" value="Genomic_DNA"/>
</dbReference>
<gene>
    <name evidence="1" type="ORF">ACE1CA_31525</name>
</gene>
<comment type="caution">
    <text evidence="1">The sequence shown here is derived from an EMBL/GenBank/DDBJ whole genome shotgun (WGS) entry which is preliminary data.</text>
</comment>
<evidence type="ECO:0000313" key="2">
    <source>
        <dbReference type="Proteomes" id="UP001576780"/>
    </source>
</evidence>
<proteinExistence type="predicted"/>
<protein>
    <submittedName>
        <fullName evidence="1">Uncharacterized protein</fullName>
    </submittedName>
</protein>
<keyword evidence="2" id="KW-1185">Reference proteome</keyword>
<dbReference type="Proteomes" id="UP001576780">
    <property type="component" value="Unassembled WGS sequence"/>
</dbReference>
<name>A0ABV4WVB6_9CYAN</name>
<evidence type="ECO:0000313" key="1">
    <source>
        <dbReference type="EMBL" id="MFB2839045.1"/>
    </source>
</evidence>
<reference evidence="1 2" key="1">
    <citation type="submission" date="2024-09" db="EMBL/GenBank/DDBJ databases">
        <title>Floridaenema gen nov. (Aerosakkonemataceae, Aerosakkonematales ord. nov., Cyanobacteria) from benthic tropical and subtropical fresh waters, with the description of four new species.</title>
        <authorList>
            <person name="Moretto J.A."/>
            <person name="Berthold D.E."/>
            <person name="Lefler F.W."/>
            <person name="Huang I.-S."/>
            <person name="Laughinghouse H. IV."/>
        </authorList>
    </citation>
    <scope>NUCLEOTIDE SEQUENCE [LARGE SCALE GENOMIC DNA]</scope>
    <source>
        <strain evidence="1 2">BLCC-F167</strain>
    </source>
</reference>
<sequence length="49" mass="5721">MLNKLLLFQAFRNSSMPRYTNEEQGKQKFNFTTFARQICPSKSGLMTDT</sequence>